<dbReference type="GO" id="GO:0005737">
    <property type="term" value="C:cytoplasm"/>
    <property type="evidence" value="ECO:0007669"/>
    <property type="project" value="TreeGrafter"/>
</dbReference>
<dbReference type="GO" id="GO:0005634">
    <property type="term" value="C:nucleus"/>
    <property type="evidence" value="ECO:0007669"/>
    <property type="project" value="TreeGrafter"/>
</dbReference>
<dbReference type="GO" id="GO:0110031">
    <property type="term" value="P:negative regulation of G2/MI transition of meiotic cell cycle"/>
    <property type="evidence" value="ECO:0007669"/>
    <property type="project" value="TreeGrafter"/>
</dbReference>
<dbReference type="SMART" id="SM00220">
    <property type="entry name" value="S_TKc"/>
    <property type="match status" value="1"/>
</dbReference>
<keyword evidence="7" id="KW-1185">Reference proteome</keyword>
<dbReference type="PROSITE" id="PS50011">
    <property type="entry name" value="PROTEIN_KINASE_DOM"/>
    <property type="match status" value="1"/>
</dbReference>
<evidence type="ECO:0000259" key="5">
    <source>
        <dbReference type="PROSITE" id="PS50011"/>
    </source>
</evidence>
<dbReference type="InterPro" id="IPR050339">
    <property type="entry name" value="CC_SR_Kinase"/>
</dbReference>
<evidence type="ECO:0000256" key="1">
    <source>
        <dbReference type="ARBA" id="ARBA00022679"/>
    </source>
</evidence>
<reference evidence="6" key="1">
    <citation type="journal article" date="2021" name="Nat. Commun.">
        <title>Genetic determinants of endophytism in the Arabidopsis root mycobiome.</title>
        <authorList>
            <person name="Mesny F."/>
            <person name="Miyauchi S."/>
            <person name="Thiergart T."/>
            <person name="Pickel B."/>
            <person name="Atanasova L."/>
            <person name="Karlsson M."/>
            <person name="Huettel B."/>
            <person name="Barry K.W."/>
            <person name="Haridas S."/>
            <person name="Chen C."/>
            <person name="Bauer D."/>
            <person name="Andreopoulos W."/>
            <person name="Pangilinan J."/>
            <person name="LaButti K."/>
            <person name="Riley R."/>
            <person name="Lipzen A."/>
            <person name="Clum A."/>
            <person name="Drula E."/>
            <person name="Henrissat B."/>
            <person name="Kohler A."/>
            <person name="Grigoriev I.V."/>
            <person name="Martin F.M."/>
            <person name="Hacquard S."/>
        </authorList>
    </citation>
    <scope>NUCLEOTIDE SEQUENCE</scope>
    <source>
        <strain evidence="6">MPI-CAGE-CH-0243</strain>
    </source>
</reference>
<evidence type="ECO:0000256" key="2">
    <source>
        <dbReference type="ARBA" id="ARBA00022741"/>
    </source>
</evidence>
<dbReference type="OrthoDB" id="4062651at2759"/>
<dbReference type="SUPFAM" id="SSF56112">
    <property type="entry name" value="Protein kinase-like (PK-like)"/>
    <property type="match status" value="1"/>
</dbReference>
<name>A0A9P9E9B1_9PLEO</name>
<organism evidence="6 7">
    <name type="scientific">Dendryphion nanum</name>
    <dbReference type="NCBI Taxonomy" id="256645"/>
    <lineage>
        <taxon>Eukaryota</taxon>
        <taxon>Fungi</taxon>
        <taxon>Dikarya</taxon>
        <taxon>Ascomycota</taxon>
        <taxon>Pezizomycotina</taxon>
        <taxon>Dothideomycetes</taxon>
        <taxon>Pleosporomycetidae</taxon>
        <taxon>Pleosporales</taxon>
        <taxon>Torulaceae</taxon>
        <taxon>Dendryphion</taxon>
    </lineage>
</organism>
<evidence type="ECO:0000313" key="7">
    <source>
        <dbReference type="Proteomes" id="UP000700596"/>
    </source>
</evidence>
<dbReference type="InterPro" id="IPR011009">
    <property type="entry name" value="Kinase-like_dom_sf"/>
</dbReference>
<dbReference type="Gene3D" id="1.10.510.10">
    <property type="entry name" value="Transferase(Phosphotransferase) domain 1"/>
    <property type="match status" value="1"/>
</dbReference>
<keyword evidence="1" id="KW-0808">Transferase</keyword>
<feature type="domain" description="Protein kinase" evidence="5">
    <location>
        <begin position="1"/>
        <end position="261"/>
    </location>
</feature>
<evidence type="ECO:0000256" key="3">
    <source>
        <dbReference type="ARBA" id="ARBA00022777"/>
    </source>
</evidence>
<keyword evidence="2" id="KW-0547">Nucleotide-binding</keyword>
<dbReference type="Pfam" id="PF00069">
    <property type="entry name" value="Pkinase"/>
    <property type="match status" value="1"/>
</dbReference>
<keyword evidence="3 6" id="KW-0418">Kinase</keyword>
<evidence type="ECO:0000313" key="6">
    <source>
        <dbReference type="EMBL" id="KAH7134964.1"/>
    </source>
</evidence>
<proteinExistence type="predicted"/>
<dbReference type="GO" id="GO:0004713">
    <property type="term" value="F:protein tyrosine kinase activity"/>
    <property type="evidence" value="ECO:0007669"/>
    <property type="project" value="TreeGrafter"/>
</dbReference>
<dbReference type="Proteomes" id="UP000700596">
    <property type="component" value="Unassembled WGS sequence"/>
</dbReference>
<sequence>MKPSERKRERDRIISEIDNLRALRHPHIVSILGCYQEPHKYRYSILMYPVGDEDLHKCFHEVSSEIAEGLPAPRTWVMRNWFHCLLSALAYIHSCNMRHDDIKPRNIIHRGGHVFFTDFGSSKKIVDSNHTTTESLASATRLYAAPEALRDLQTNEVSSHGRKSDVYSLGLVFAEMDTLIAGATLPQLHAFLERESGGKFQQNPKPGEIPEYHRVAYLLGSWFFEIGVPKVYIDLIAPMLREVRDERVSAHAHSCTLSSLLQPSSCHPDCEWWRKGPI</sequence>
<protein>
    <submittedName>
        <fullName evidence="6">Kinase-like domain-containing protein</fullName>
    </submittedName>
</protein>
<accession>A0A9P9E9B1</accession>
<dbReference type="CDD" id="cd00180">
    <property type="entry name" value="PKc"/>
    <property type="match status" value="1"/>
</dbReference>
<dbReference type="PANTHER" id="PTHR11042">
    <property type="entry name" value="EUKARYOTIC TRANSLATION INITIATION FACTOR 2-ALPHA KINASE EIF2-ALPHA KINASE -RELATED"/>
    <property type="match status" value="1"/>
</dbReference>
<dbReference type="AlphaFoldDB" id="A0A9P9E9B1"/>
<comment type="caution">
    <text evidence="6">The sequence shown here is derived from an EMBL/GenBank/DDBJ whole genome shotgun (WGS) entry which is preliminary data.</text>
</comment>
<dbReference type="Gene3D" id="3.30.200.20">
    <property type="entry name" value="Phosphorylase Kinase, domain 1"/>
    <property type="match status" value="1"/>
</dbReference>
<dbReference type="EMBL" id="JAGMWT010000002">
    <property type="protein sequence ID" value="KAH7134964.1"/>
    <property type="molecule type" value="Genomic_DNA"/>
</dbReference>
<dbReference type="GO" id="GO:0005524">
    <property type="term" value="F:ATP binding"/>
    <property type="evidence" value="ECO:0007669"/>
    <property type="project" value="UniProtKB-KW"/>
</dbReference>
<keyword evidence="4" id="KW-0067">ATP-binding</keyword>
<dbReference type="InterPro" id="IPR000719">
    <property type="entry name" value="Prot_kinase_dom"/>
</dbReference>
<gene>
    <name evidence="6" type="ORF">B0J11DRAFT_427029</name>
</gene>
<evidence type="ECO:0000256" key="4">
    <source>
        <dbReference type="ARBA" id="ARBA00022840"/>
    </source>
</evidence>
<dbReference type="PANTHER" id="PTHR11042:SF190">
    <property type="entry name" value="MITOSIS INHIBITOR PROTEIN KINASE MIK1"/>
    <property type="match status" value="1"/>
</dbReference>